<gene>
    <name evidence="1" type="ORF">CPELLU_LOCUS5328</name>
</gene>
<dbReference type="AlphaFoldDB" id="A0A9N9FXX6"/>
<dbReference type="OrthoDB" id="2418550at2759"/>
<protein>
    <submittedName>
        <fullName evidence="1">3897_t:CDS:1</fullName>
    </submittedName>
</protein>
<evidence type="ECO:0000313" key="1">
    <source>
        <dbReference type="EMBL" id="CAG8563800.1"/>
    </source>
</evidence>
<reference evidence="1" key="1">
    <citation type="submission" date="2021-06" db="EMBL/GenBank/DDBJ databases">
        <authorList>
            <person name="Kallberg Y."/>
            <person name="Tangrot J."/>
            <person name="Rosling A."/>
        </authorList>
    </citation>
    <scope>NUCLEOTIDE SEQUENCE</scope>
    <source>
        <strain evidence="1">FL966</strain>
    </source>
</reference>
<evidence type="ECO:0000313" key="2">
    <source>
        <dbReference type="Proteomes" id="UP000789759"/>
    </source>
</evidence>
<accession>A0A9N9FXX6</accession>
<sequence>MNAARSARQAINTKNLVDLSLKDDELYNNEDASSIIDHLLAASEANLKKRDDQNYISSFLQELLPAADEKDIEDHKNEEVLINKTIEFVNKTMNEKILSKMLSKTKKTHYTAVLYFLWLLLDEELIPLSLRGKLLTKSPLHDEFVSLQLTAYLRTQKFKATPELTVRRWMHKLGFRYQCYQKGIYRWGEITLLNKNDLKIAQLDQLMSKWLDQDCRIRTFLQLNDDEKEHVWVTHDERLEPSMHISDFLTETIGPLKDDQKEARVIMVLGCVGLFAFNNATSHTAFAKNALVISKMNLSPGGSAPKIRDTIWNND</sequence>
<organism evidence="1 2">
    <name type="scientific">Cetraspora pellucida</name>
    <dbReference type="NCBI Taxonomy" id="1433469"/>
    <lineage>
        <taxon>Eukaryota</taxon>
        <taxon>Fungi</taxon>
        <taxon>Fungi incertae sedis</taxon>
        <taxon>Mucoromycota</taxon>
        <taxon>Glomeromycotina</taxon>
        <taxon>Glomeromycetes</taxon>
        <taxon>Diversisporales</taxon>
        <taxon>Gigasporaceae</taxon>
        <taxon>Cetraspora</taxon>
    </lineage>
</organism>
<dbReference type="PANTHER" id="PTHR35871:SF1">
    <property type="entry name" value="CXC1-LIKE CYSTEINE CLUSTER ASSOCIATED WITH KDZ TRANSPOSASES DOMAIN-CONTAINING PROTEIN"/>
    <property type="match status" value="1"/>
</dbReference>
<dbReference type="EMBL" id="CAJVQA010003016">
    <property type="protein sequence ID" value="CAG8563800.1"/>
    <property type="molecule type" value="Genomic_DNA"/>
</dbReference>
<name>A0A9N9FXX6_9GLOM</name>
<dbReference type="PANTHER" id="PTHR35871">
    <property type="entry name" value="EXPRESSED PROTEIN"/>
    <property type="match status" value="1"/>
</dbReference>
<proteinExistence type="predicted"/>
<comment type="caution">
    <text evidence="1">The sequence shown here is derived from an EMBL/GenBank/DDBJ whole genome shotgun (WGS) entry which is preliminary data.</text>
</comment>
<dbReference type="Proteomes" id="UP000789759">
    <property type="component" value="Unassembled WGS sequence"/>
</dbReference>
<feature type="non-terminal residue" evidence="1">
    <location>
        <position position="315"/>
    </location>
</feature>
<keyword evidence="2" id="KW-1185">Reference proteome</keyword>